<evidence type="ECO:0000313" key="2">
    <source>
        <dbReference type="EMBL" id="KGI79393.1"/>
    </source>
</evidence>
<dbReference type="EMBL" id="JPMV01000046">
    <property type="protein sequence ID" value="KGI79393.1"/>
    <property type="molecule type" value="Genomic_DNA"/>
</dbReference>
<feature type="region of interest" description="Disordered" evidence="1">
    <location>
        <begin position="93"/>
        <end position="196"/>
    </location>
</feature>
<reference evidence="2 3" key="1">
    <citation type="journal article" date="2014" name="PLoS ONE">
        <title>Identification and Characterization of a New Erythromycin Biosynthetic Gene Cluster in Actinopolyspora erythraea YIM90600, a Novel Erythronolide-Producing Halophilic Actinomycete Isolated from Salt Field.</title>
        <authorList>
            <person name="Chen D."/>
            <person name="Feng J."/>
            <person name="Huang L."/>
            <person name="Zhang Q."/>
            <person name="Wu J."/>
            <person name="Zhu X."/>
            <person name="Duan Y."/>
            <person name="Xu Z."/>
        </authorList>
    </citation>
    <scope>NUCLEOTIDE SEQUENCE [LARGE SCALE GENOMIC DNA]</scope>
    <source>
        <strain evidence="2 3">YIM90600</strain>
    </source>
</reference>
<proteinExistence type="predicted"/>
<evidence type="ECO:0000256" key="1">
    <source>
        <dbReference type="SAM" id="MobiDB-lite"/>
    </source>
</evidence>
<dbReference type="InterPro" id="IPR047790">
    <property type="entry name" value="MCP_Sipho"/>
</dbReference>
<sequence length="677" mass="71647">MELLNTLITQAIELASSHDDSTTRISHLRTALSEARERGETVDLAALEQAAVADFEQRRSTGDYSAEHVSNLGAVVDVVDAVRAEAADEQATREAAAQRVDELAERVNNTPTVSTPGQTAASTDDTSTGGSPAAEPGSHPGGQPDHTESTAQPQAAPQPPAESGEDTGGSGAGEPAAEAAMSAAGKAPVPQNQSQVPMSALPRQLPDETQPGYTLTAAADIPGVPMGTQLQGLDGLTKAVMGRMQALDRAGVNINAGVATIEQKPQDTNLVASGGRQDWDVIEYATDERRLPGGSLVAAGGFDTGAGWCARPQIVYDDFCPVATVDGLVDLPSVSAPRGSISWPTSPDFSQIYTQTGFYMPTEEMNKPGGPGAPGSDGVRRDKPCYIVDCNSDESLTTEPYGLCVKTPILMERAYPERVSNVLANIMAAHAHKLNAVRLARMEELATTVTIPDTPVNAGAPGAATGLLGLVELQVQWYRYRYRLGLNATMEAIFPAWIRGMLRSDLAKRQGVDSLDVTDTQLDAYLRDRGISPQYVLDWQDAFAGPVDTSPDGTWLPTFDNTWNGAAPPADPPTPEQLGDPANSRPWGGNYPPVRWPERVRFLIYPAGTYVQATTDIISIDGLYDSALLARNLHLALFTEEAFAIGLKGCYEPLCLDVPICPTGSASAPTTVACPAV</sequence>
<comment type="caution">
    <text evidence="2">The sequence shown here is derived from an EMBL/GenBank/DDBJ whole genome shotgun (WGS) entry which is preliminary data.</text>
</comment>
<feature type="compositionally biased region" description="Polar residues" evidence="1">
    <location>
        <begin position="107"/>
        <end position="130"/>
    </location>
</feature>
<dbReference type="NCBIfam" id="NF033847">
    <property type="entry name" value="MCP_Sipho"/>
    <property type="match status" value="2"/>
</dbReference>
<name>A0ABR4WYS4_9ACTN</name>
<accession>A0ABR4WYS4</accession>
<organism evidence="2 3">
    <name type="scientific">Actinopolyspora erythraea</name>
    <dbReference type="NCBI Taxonomy" id="414996"/>
    <lineage>
        <taxon>Bacteria</taxon>
        <taxon>Bacillati</taxon>
        <taxon>Actinomycetota</taxon>
        <taxon>Actinomycetes</taxon>
        <taxon>Actinopolysporales</taxon>
        <taxon>Actinopolysporaceae</taxon>
        <taxon>Actinopolyspora</taxon>
    </lineage>
</organism>
<evidence type="ECO:0000313" key="3">
    <source>
        <dbReference type="Proteomes" id="UP000029737"/>
    </source>
</evidence>
<dbReference type="Proteomes" id="UP000029737">
    <property type="component" value="Unassembled WGS sequence"/>
</dbReference>
<keyword evidence="3" id="KW-1185">Reference proteome</keyword>
<gene>
    <name evidence="2" type="ORF">IL38_24170</name>
</gene>
<dbReference type="RefSeq" id="WP_043578962.1">
    <property type="nucleotide sequence ID" value="NZ_KN214181.1"/>
</dbReference>
<feature type="compositionally biased region" description="Low complexity" evidence="1">
    <location>
        <begin position="173"/>
        <end position="188"/>
    </location>
</feature>
<evidence type="ECO:0008006" key="4">
    <source>
        <dbReference type="Google" id="ProtNLM"/>
    </source>
</evidence>
<feature type="region of interest" description="Disordered" evidence="1">
    <location>
        <begin position="562"/>
        <end position="590"/>
    </location>
</feature>
<protein>
    <recommendedName>
        <fullName evidence="4">Major capsid protein</fullName>
    </recommendedName>
</protein>